<proteinExistence type="inferred from homology"/>
<dbReference type="InterPro" id="IPR052028">
    <property type="entry name" value="HipA_Ser/Thr_kinase"/>
</dbReference>
<dbReference type="PANTHER" id="PTHR37419:SF1">
    <property type="entry name" value="SERINE_THREONINE-PROTEIN KINASE TOXIN HIPA"/>
    <property type="match status" value="1"/>
</dbReference>
<dbReference type="AlphaFoldDB" id="A0AAU6PG94"/>
<gene>
    <name evidence="6" type="primary">hipA</name>
    <name evidence="6" type="ORF">Ctma_0717</name>
</gene>
<feature type="domain" description="HipA-like C-terminal" evidence="4">
    <location>
        <begin position="135"/>
        <end position="372"/>
    </location>
</feature>
<evidence type="ECO:0000256" key="1">
    <source>
        <dbReference type="ARBA" id="ARBA00010164"/>
    </source>
</evidence>
<keyword evidence="2 6" id="KW-0808">Transferase</keyword>
<evidence type="ECO:0000256" key="3">
    <source>
        <dbReference type="ARBA" id="ARBA00022777"/>
    </source>
</evidence>
<dbReference type="EMBL" id="CP138327">
    <property type="protein sequence ID" value="WXU00012.1"/>
    <property type="molecule type" value="Genomic_DNA"/>
</dbReference>
<evidence type="ECO:0000313" key="6">
    <source>
        <dbReference type="EMBL" id="WXU00012.1"/>
    </source>
</evidence>
<dbReference type="EC" id="2.7.11.1" evidence="6"/>
<accession>A0AAU6PG94</accession>
<evidence type="ECO:0000256" key="2">
    <source>
        <dbReference type="ARBA" id="ARBA00022679"/>
    </source>
</evidence>
<evidence type="ECO:0000259" key="4">
    <source>
        <dbReference type="Pfam" id="PF07804"/>
    </source>
</evidence>
<protein>
    <submittedName>
        <fullName evidence="6">Serine/threonine-protein kinase toxin HipA</fullName>
        <ecNumber evidence="6">2.7.11.1</ecNumber>
    </submittedName>
</protein>
<dbReference type="InterPro" id="IPR012893">
    <property type="entry name" value="HipA-like_C"/>
</dbReference>
<name>A0AAU6PG94_9GAMM</name>
<dbReference type="Gene3D" id="1.10.1070.20">
    <property type="match status" value="1"/>
</dbReference>
<reference evidence="6" key="1">
    <citation type="submission" date="2023-10" db="EMBL/GenBank/DDBJ databases">
        <title>The first scallop-associated chemosynthetic bacterial symbiont.</title>
        <authorList>
            <person name="Lin Y.-T."/>
            <person name="Sun J."/>
            <person name="Ip J.C.-H."/>
            <person name="He X."/>
            <person name="Gao Z.-M."/>
            <person name="Perez M."/>
            <person name="Xu T."/>
            <person name="Qian P.-Y."/>
            <person name="Qiu J.-W."/>
        </authorList>
    </citation>
    <scope>NUCLEOTIDE SEQUENCE</scope>
    <source>
        <strain evidence="6">Gill1</strain>
    </source>
</reference>
<dbReference type="PANTHER" id="PTHR37419">
    <property type="entry name" value="SERINE/THREONINE-PROTEIN KINASE TOXIN HIPA"/>
    <property type="match status" value="1"/>
</dbReference>
<dbReference type="InterPro" id="IPR017508">
    <property type="entry name" value="HipA_N1"/>
</dbReference>
<dbReference type="GO" id="GO:0004674">
    <property type="term" value="F:protein serine/threonine kinase activity"/>
    <property type="evidence" value="ECO:0007669"/>
    <property type="project" value="UniProtKB-EC"/>
</dbReference>
<dbReference type="Pfam" id="PF07804">
    <property type="entry name" value="HipA_C"/>
    <property type="match status" value="1"/>
</dbReference>
<dbReference type="NCBIfam" id="TIGR03071">
    <property type="entry name" value="couple_hipA"/>
    <property type="match status" value="1"/>
</dbReference>
<sequence>MQKYLEVFIGNVKVGEITLLANERSLFVFSDAYLSMKDKPILSQSFFDTTGHIIAETKIVQTKLPPFFSNLLPEGHLREYVAQQGGINKQSEFKLIKLLGRDLPGNVIIKANDNFYVNNIEEAKPMNIENQIYRFSLAGVQLKFSAIIENNGGLTIPVSGLGGDWIVKLPSQKFNAVPENEFSMMQLAKEIGIKVPEISLIDMSKVSGLPKLGILASNKAFAIKRFDREQSKRIHIEDFAQVFGVFPNNKYDKASYDNIANMIQSLTGHDGIVDFIRRLVFNIIIGNGDMHLKNFSFIYLDGKTPQLAPAYDFVSTIVYIPNDKLALNLAGEKDMYKISLASFAKFAKKSGIPKSLVIDTVKETIDSTLTAWNKNKYNYPLPNSIVDGIDHHISKLTLVQK</sequence>
<comment type="similarity">
    <text evidence="1">Belongs to the HipA Ser/Thr kinase family.</text>
</comment>
<evidence type="ECO:0000259" key="5">
    <source>
        <dbReference type="Pfam" id="PF13657"/>
    </source>
</evidence>
<feature type="domain" description="HipA N-terminal subdomain 1" evidence="5">
    <location>
        <begin position="5"/>
        <end position="109"/>
    </location>
</feature>
<organism evidence="6">
    <name type="scientific">Catillopecten margaritatus gill symbiont</name>
    <dbReference type="NCBI Taxonomy" id="3083288"/>
    <lineage>
        <taxon>Bacteria</taxon>
        <taxon>Pseudomonadati</taxon>
        <taxon>Pseudomonadota</taxon>
        <taxon>Gammaproteobacteria</taxon>
        <taxon>sulfur-oxidizing symbionts</taxon>
    </lineage>
</organism>
<dbReference type="GO" id="GO:0005829">
    <property type="term" value="C:cytosol"/>
    <property type="evidence" value="ECO:0007669"/>
    <property type="project" value="TreeGrafter"/>
</dbReference>
<dbReference type="Pfam" id="PF13657">
    <property type="entry name" value="Couple_hipA"/>
    <property type="match status" value="1"/>
</dbReference>
<keyword evidence="3 6" id="KW-0418">Kinase</keyword>